<evidence type="ECO:0000256" key="2">
    <source>
        <dbReference type="SAM" id="SignalP"/>
    </source>
</evidence>
<feature type="signal peptide" evidence="2">
    <location>
        <begin position="1"/>
        <end position="19"/>
    </location>
</feature>
<keyword evidence="1" id="KW-0812">Transmembrane</keyword>
<accession>A0A6G0T6M7</accession>
<organism evidence="3 4">
    <name type="scientific">Aphis glycines</name>
    <name type="common">Soybean aphid</name>
    <dbReference type="NCBI Taxonomy" id="307491"/>
    <lineage>
        <taxon>Eukaryota</taxon>
        <taxon>Metazoa</taxon>
        <taxon>Ecdysozoa</taxon>
        <taxon>Arthropoda</taxon>
        <taxon>Hexapoda</taxon>
        <taxon>Insecta</taxon>
        <taxon>Pterygota</taxon>
        <taxon>Neoptera</taxon>
        <taxon>Paraneoptera</taxon>
        <taxon>Hemiptera</taxon>
        <taxon>Sternorrhyncha</taxon>
        <taxon>Aphidomorpha</taxon>
        <taxon>Aphidoidea</taxon>
        <taxon>Aphididae</taxon>
        <taxon>Aphidini</taxon>
        <taxon>Aphis</taxon>
        <taxon>Aphis</taxon>
    </lineage>
</organism>
<evidence type="ECO:0000313" key="3">
    <source>
        <dbReference type="EMBL" id="KAE9526686.1"/>
    </source>
</evidence>
<keyword evidence="1" id="KW-0472">Membrane</keyword>
<proteinExistence type="predicted"/>
<dbReference type="OrthoDB" id="6622274at2759"/>
<sequence length="437" mass="46111">MVSCAVSMLLTAAVWCASANALAVPETMAETTLANGSSVTADWTTPSVISTPEATESTPTIVVYNSSSVDDDTRDSRFLSFSMGSDQAAGTVTNSLLQEKQDDPTTDPSAHLVDIYTDCLMQLSFPCVQRKLLLFLDKLGRMKGFSVLGDLLSVVRIKRDMRPPLNETDLMARLNTVDEQSALSALMVHTFDRFIASHILRVTLPSGITAALKGNARSIAGNTLDINLSRALGEGRGKSKKYKKMMHMMMMGLMGKMALMGPLMMLMIKIKAIKALLLSKLALLMSLAQLMKGKKSGASGKYISHAGSKNDNAGDKLTSNDLGKEVIIVHDNHGGGGGAEYGAGTAAGWVSGHTATGWSTGGGGDSYSAGSHIGGGDNTYAGGQDSYSSGAGVPSGWAGVNGHGGSGWARKSMVHEPHWVAYRAYIPTPEDDHANEK</sequence>
<comment type="caution">
    <text evidence="3">The sequence shown here is derived from an EMBL/GenBank/DDBJ whole genome shotgun (WGS) entry which is preliminary data.</text>
</comment>
<keyword evidence="1" id="KW-1133">Transmembrane helix</keyword>
<dbReference type="InterPro" id="IPR012464">
    <property type="entry name" value="DUF1676"/>
</dbReference>
<keyword evidence="2" id="KW-0732">Signal</keyword>
<feature type="chain" id="PRO_5026018402" evidence="2">
    <location>
        <begin position="20"/>
        <end position="437"/>
    </location>
</feature>
<dbReference type="Proteomes" id="UP000475862">
    <property type="component" value="Unassembled WGS sequence"/>
</dbReference>
<gene>
    <name evidence="3" type="ORF">AGLY_013334</name>
</gene>
<reference evidence="3 4" key="1">
    <citation type="submission" date="2019-08" db="EMBL/GenBank/DDBJ databases">
        <title>The genome of the soybean aphid Biotype 1, its phylome, world population structure and adaptation to the North American continent.</title>
        <authorList>
            <person name="Giordano R."/>
            <person name="Donthu R.K."/>
            <person name="Hernandez A.G."/>
            <person name="Wright C.L."/>
            <person name="Zimin A.V."/>
        </authorList>
    </citation>
    <scope>NUCLEOTIDE SEQUENCE [LARGE SCALE GENOMIC DNA]</scope>
    <source>
        <tissue evidence="3">Whole aphids</tissue>
    </source>
</reference>
<dbReference type="PANTHER" id="PTHR21879:SF12">
    <property type="entry name" value="OSIRIS 12"/>
    <property type="match status" value="1"/>
</dbReference>
<feature type="transmembrane region" description="Helical" evidence="1">
    <location>
        <begin position="245"/>
        <end position="268"/>
    </location>
</feature>
<evidence type="ECO:0000313" key="4">
    <source>
        <dbReference type="Proteomes" id="UP000475862"/>
    </source>
</evidence>
<evidence type="ECO:0000256" key="1">
    <source>
        <dbReference type="SAM" id="Phobius"/>
    </source>
</evidence>
<protein>
    <submittedName>
        <fullName evidence="3">Uncharacterized protein</fullName>
    </submittedName>
</protein>
<keyword evidence="4" id="KW-1185">Reference proteome</keyword>
<name>A0A6G0T6M7_APHGL</name>
<dbReference type="AlphaFoldDB" id="A0A6G0T6M7"/>
<dbReference type="GO" id="GO:0016020">
    <property type="term" value="C:membrane"/>
    <property type="evidence" value="ECO:0007669"/>
    <property type="project" value="TreeGrafter"/>
</dbReference>
<dbReference type="Pfam" id="PF07898">
    <property type="entry name" value="DUF1676"/>
    <property type="match status" value="1"/>
</dbReference>
<dbReference type="EMBL" id="VYZN01000054">
    <property type="protein sequence ID" value="KAE9526686.1"/>
    <property type="molecule type" value="Genomic_DNA"/>
</dbReference>
<dbReference type="PANTHER" id="PTHR21879">
    <property type="entry name" value="FI03362P-RELATED-RELATED"/>
    <property type="match status" value="1"/>
</dbReference>